<dbReference type="EMBL" id="GIFC01014105">
    <property type="protein sequence ID" value="MXU96188.1"/>
    <property type="molecule type" value="Transcribed_RNA"/>
</dbReference>
<sequence length="208" mass="23810">MKKVSEIAPQRRRRAEKLNSNLEVVAPQLAVERRKTEQKKAKHAAETPEQSEERLTKRRHKEADRRARPSQQQQQQDAVDDVKARRLTDYTVKLGESASATRTFETDFVNNPFGYVCDLCERLWHMKDLTPVSSAMRETLSLAAPPEWGETVARVCTTCKNFLVKQKIPLFSEWVSLPTHATRSSGSKRCGRTCQCSNCTDDPMENHH</sequence>
<reference evidence="2" key="1">
    <citation type="submission" date="2019-12" db="EMBL/GenBank/DDBJ databases">
        <title>An insight into the sialome of adult female Ixodes ricinus ticks feeding for 6 days.</title>
        <authorList>
            <person name="Perner J."/>
            <person name="Ribeiro J.M.C."/>
        </authorList>
    </citation>
    <scope>NUCLEOTIDE SEQUENCE</scope>
    <source>
        <strain evidence="2">Semi-engorged</strain>
        <tissue evidence="2">Salivary glands</tissue>
    </source>
</reference>
<protein>
    <submittedName>
        <fullName evidence="2">Uncharacterized protein</fullName>
    </submittedName>
</protein>
<feature type="region of interest" description="Disordered" evidence="1">
    <location>
        <begin position="29"/>
        <end position="81"/>
    </location>
</feature>
<proteinExistence type="predicted"/>
<feature type="compositionally biased region" description="Basic and acidic residues" evidence="1">
    <location>
        <begin position="31"/>
        <end position="67"/>
    </location>
</feature>
<evidence type="ECO:0000256" key="1">
    <source>
        <dbReference type="SAM" id="MobiDB-lite"/>
    </source>
</evidence>
<accession>A0A6B0V4E5</accession>
<evidence type="ECO:0000313" key="2">
    <source>
        <dbReference type="EMBL" id="MXU96188.1"/>
    </source>
</evidence>
<dbReference type="AlphaFoldDB" id="A0A6B0V4E5"/>
<name>A0A6B0V4E5_IXORI</name>
<organism evidence="2">
    <name type="scientific">Ixodes ricinus</name>
    <name type="common">Common tick</name>
    <name type="synonym">Acarus ricinus</name>
    <dbReference type="NCBI Taxonomy" id="34613"/>
    <lineage>
        <taxon>Eukaryota</taxon>
        <taxon>Metazoa</taxon>
        <taxon>Ecdysozoa</taxon>
        <taxon>Arthropoda</taxon>
        <taxon>Chelicerata</taxon>
        <taxon>Arachnida</taxon>
        <taxon>Acari</taxon>
        <taxon>Parasitiformes</taxon>
        <taxon>Ixodida</taxon>
        <taxon>Ixodoidea</taxon>
        <taxon>Ixodidae</taxon>
        <taxon>Ixodinae</taxon>
        <taxon>Ixodes</taxon>
    </lineage>
</organism>